<evidence type="ECO:0000259" key="1">
    <source>
        <dbReference type="SMART" id="SM01321"/>
    </source>
</evidence>
<dbReference type="AlphaFoldDB" id="A0AAP2GM93"/>
<organism evidence="2 3">
    <name type="scientific">Chryseosolibacter histidini</name>
    <dbReference type="NCBI Taxonomy" id="2782349"/>
    <lineage>
        <taxon>Bacteria</taxon>
        <taxon>Pseudomonadati</taxon>
        <taxon>Bacteroidota</taxon>
        <taxon>Cytophagia</taxon>
        <taxon>Cytophagales</taxon>
        <taxon>Chryseotaleaceae</taxon>
        <taxon>Chryseosolibacter</taxon>
    </lineage>
</organism>
<dbReference type="SUPFAM" id="SSF143422">
    <property type="entry name" value="Transposase IS200-like"/>
    <property type="match status" value="1"/>
</dbReference>
<protein>
    <submittedName>
        <fullName evidence="2">Transposase</fullName>
    </submittedName>
</protein>
<feature type="domain" description="Transposase IS200-like" evidence="1">
    <location>
        <begin position="4"/>
        <end position="128"/>
    </location>
</feature>
<dbReference type="InterPro" id="IPR036515">
    <property type="entry name" value="Transposase_17_sf"/>
</dbReference>
<evidence type="ECO:0000313" key="2">
    <source>
        <dbReference type="EMBL" id="MBT1701271.1"/>
    </source>
</evidence>
<reference evidence="2 3" key="1">
    <citation type="submission" date="2021-05" db="EMBL/GenBank/DDBJ databases">
        <title>A Polyphasic approach of four new species of the genus Ohtaekwangia: Ohtaekwangia histidinii sp. nov., Ohtaekwangia cretensis sp. nov., Ohtaekwangia indiensis sp. nov., Ohtaekwangia reichenbachii sp. nov. from diverse environment.</title>
        <authorList>
            <person name="Octaviana S."/>
        </authorList>
    </citation>
    <scope>NUCLEOTIDE SEQUENCE [LARGE SCALE GENOMIC DNA]</scope>
    <source>
        <strain evidence="2 3">PWU4</strain>
    </source>
</reference>
<dbReference type="InterPro" id="IPR002686">
    <property type="entry name" value="Transposase_17"/>
</dbReference>
<proteinExistence type="predicted"/>
<dbReference type="SMART" id="SM01321">
    <property type="entry name" value="Y1_Tnp"/>
    <property type="match status" value="1"/>
</dbReference>
<dbReference type="GO" id="GO:0006313">
    <property type="term" value="P:DNA transposition"/>
    <property type="evidence" value="ECO:0007669"/>
    <property type="project" value="InterPro"/>
</dbReference>
<accession>A0AAP2GM93</accession>
<evidence type="ECO:0000313" key="3">
    <source>
        <dbReference type="Proteomes" id="UP001319200"/>
    </source>
</evidence>
<dbReference type="GO" id="GO:0004803">
    <property type="term" value="F:transposase activity"/>
    <property type="evidence" value="ECO:0007669"/>
    <property type="project" value="InterPro"/>
</dbReference>
<dbReference type="Proteomes" id="UP001319200">
    <property type="component" value="Unassembled WGS sequence"/>
</dbReference>
<gene>
    <name evidence="2" type="ORF">KK083_30545</name>
</gene>
<dbReference type="Gene3D" id="3.30.70.1290">
    <property type="entry name" value="Transposase IS200-like"/>
    <property type="match status" value="1"/>
</dbReference>
<dbReference type="EMBL" id="JAHESF010000062">
    <property type="protein sequence ID" value="MBT1701271.1"/>
    <property type="molecule type" value="Genomic_DNA"/>
</dbReference>
<dbReference type="PANTHER" id="PTHR34322">
    <property type="entry name" value="TRANSPOSASE, Y1_TNP DOMAIN-CONTAINING"/>
    <property type="match status" value="1"/>
</dbReference>
<sequence>MKFQADNFYHVFNRGNNKQVIFPRKENYNFFLKKLRMLIVPNCNVISYCLMPNHFHLLIHVTTRGNQLLSSSGRMQTLERKLGTLQSSYTRAINIQESKTGSLFQPKCKVIELDEIHLVACFHYIHQNPVKAGLCSKFENWNFSSYREYCSEFSENICNREIAYDVLQLPRNPEQFKKNSMDVVVDSKVIERLEL</sequence>
<name>A0AAP2GM93_9BACT</name>
<dbReference type="GO" id="GO:0003677">
    <property type="term" value="F:DNA binding"/>
    <property type="evidence" value="ECO:0007669"/>
    <property type="project" value="InterPro"/>
</dbReference>
<dbReference type="PANTHER" id="PTHR34322:SF2">
    <property type="entry name" value="TRANSPOSASE IS200-LIKE DOMAIN-CONTAINING PROTEIN"/>
    <property type="match status" value="1"/>
</dbReference>
<keyword evidence="3" id="KW-1185">Reference proteome</keyword>
<comment type="caution">
    <text evidence="2">The sequence shown here is derived from an EMBL/GenBank/DDBJ whole genome shotgun (WGS) entry which is preliminary data.</text>
</comment>